<dbReference type="Proteomes" id="UP000799324">
    <property type="component" value="Unassembled WGS sequence"/>
</dbReference>
<protein>
    <submittedName>
        <fullName evidence="2">Uncharacterized protein</fullName>
    </submittedName>
</protein>
<organism evidence="2 3">
    <name type="scientific">Lophiostoma macrostomum CBS 122681</name>
    <dbReference type="NCBI Taxonomy" id="1314788"/>
    <lineage>
        <taxon>Eukaryota</taxon>
        <taxon>Fungi</taxon>
        <taxon>Dikarya</taxon>
        <taxon>Ascomycota</taxon>
        <taxon>Pezizomycotina</taxon>
        <taxon>Dothideomycetes</taxon>
        <taxon>Pleosporomycetidae</taxon>
        <taxon>Pleosporales</taxon>
        <taxon>Lophiostomataceae</taxon>
        <taxon>Lophiostoma</taxon>
    </lineage>
</organism>
<feature type="region of interest" description="Disordered" evidence="1">
    <location>
        <begin position="247"/>
        <end position="318"/>
    </location>
</feature>
<dbReference type="EMBL" id="MU004583">
    <property type="protein sequence ID" value="KAF2647785.1"/>
    <property type="molecule type" value="Genomic_DNA"/>
</dbReference>
<evidence type="ECO:0000313" key="2">
    <source>
        <dbReference type="EMBL" id="KAF2647785.1"/>
    </source>
</evidence>
<feature type="compositionally biased region" description="Low complexity" evidence="1">
    <location>
        <begin position="254"/>
        <end position="263"/>
    </location>
</feature>
<gene>
    <name evidence="2" type="ORF">K491DRAFT_685244</name>
</gene>
<accession>A0A6A6SIU3</accession>
<sequence length="533" mass="57679">MSGLSFPLQLVTSAKAMQHEMDGRQSFDNARTLTRLVQALHQRTTSSRAIIAPNDLERWVGPGTDPAVGLSNAYHDNIDVDNGRRLPMGFPFAAVKHEASDVLFFASSIPSSSILVIRAWTRSEGVGIIKIFGGGGNRIPQQLMSSIMATLTLASKNPCSPFTGIRWTNSLAVDPSSYNLPAALSLALRLLPPASFPLGWMQVMDMAVSEPMNLAVSEPMKLAVSEPKGMKDTMDTDDIDMMACHAAEQEESDSSLSALSSSDFTSNEDHDTSVVVCYDDQGADSDLDGDSNRASDSDDDGDSSFHNQGATTSESNNPFANLALLDQLQASMKRQGLPNILPGAQTQTRQVSGTSREKEFWQASTPFVVAMHSHSSVESFSGALRVASIAGSHQVSLSVMRSEFSQALPPGSPRESCLQVGSKCTTHPPTEQTATPTLRQTCAVSTARLFSNNHHRKIIRDVPQAQRASVNALVGDDGSPDLLKKWPATRLSEYRTIFDEPKRPALFYLSSRMPTRNFVAPAALERGKDTSMQ</sequence>
<evidence type="ECO:0000256" key="1">
    <source>
        <dbReference type="SAM" id="MobiDB-lite"/>
    </source>
</evidence>
<name>A0A6A6SIU3_9PLEO</name>
<dbReference type="AlphaFoldDB" id="A0A6A6SIU3"/>
<evidence type="ECO:0000313" key="3">
    <source>
        <dbReference type="Proteomes" id="UP000799324"/>
    </source>
</evidence>
<reference evidence="2" key="1">
    <citation type="journal article" date="2020" name="Stud. Mycol.">
        <title>101 Dothideomycetes genomes: a test case for predicting lifestyles and emergence of pathogens.</title>
        <authorList>
            <person name="Haridas S."/>
            <person name="Albert R."/>
            <person name="Binder M."/>
            <person name="Bloem J."/>
            <person name="Labutti K."/>
            <person name="Salamov A."/>
            <person name="Andreopoulos B."/>
            <person name="Baker S."/>
            <person name="Barry K."/>
            <person name="Bills G."/>
            <person name="Bluhm B."/>
            <person name="Cannon C."/>
            <person name="Castanera R."/>
            <person name="Culley D."/>
            <person name="Daum C."/>
            <person name="Ezra D."/>
            <person name="Gonzalez J."/>
            <person name="Henrissat B."/>
            <person name="Kuo A."/>
            <person name="Liang C."/>
            <person name="Lipzen A."/>
            <person name="Lutzoni F."/>
            <person name="Magnuson J."/>
            <person name="Mondo S."/>
            <person name="Nolan M."/>
            <person name="Ohm R."/>
            <person name="Pangilinan J."/>
            <person name="Park H.-J."/>
            <person name="Ramirez L."/>
            <person name="Alfaro M."/>
            <person name="Sun H."/>
            <person name="Tritt A."/>
            <person name="Yoshinaga Y."/>
            <person name="Zwiers L.-H."/>
            <person name="Turgeon B."/>
            <person name="Goodwin S."/>
            <person name="Spatafora J."/>
            <person name="Crous P."/>
            <person name="Grigoriev I."/>
        </authorList>
    </citation>
    <scope>NUCLEOTIDE SEQUENCE</scope>
    <source>
        <strain evidence="2">CBS 122681</strain>
    </source>
</reference>
<proteinExistence type="predicted"/>
<feature type="compositionally biased region" description="Polar residues" evidence="1">
    <location>
        <begin position="305"/>
        <end position="318"/>
    </location>
</feature>
<keyword evidence="3" id="KW-1185">Reference proteome</keyword>